<name>A0AA39I9X8_9BILA</name>
<comment type="similarity">
    <text evidence="2">Belongs to the polyprenol kinase family.</text>
</comment>
<keyword evidence="13" id="KW-1185">Reference proteome</keyword>
<keyword evidence="6" id="KW-0418">Kinase</keyword>
<evidence type="ECO:0000256" key="2">
    <source>
        <dbReference type="ARBA" id="ARBA00010794"/>
    </source>
</evidence>
<feature type="chain" id="PRO_5041420757" description="dolichol kinase" evidence="11">
    <location>
        <begin position="20"/>
        <end position="354"/>
    </location>
</feature>
<evidence type="ECO:0000256" key="9">
    <source>
        <dbReference type="ARBA" id="ARBA00023136"/>
    </source>
</evidence>
<protein>
    <recommendedName>
        <fullName evidence="3">dolichol kinase</fullName>
        <ecNumber evidence="3">2.7.1.108</ecNumber>
    </recommendedName>
</protein>
<dbReference type="GO" id="GO:0005789">
    <property type="term" value="C:endoplasmic reticulum membrane"/>
    <property type="evidence" value="ECO:0007669"/>
    <property type="project" value="UniProtKB-SubCell"/>
</dbReference>
<keyword evidence="11" id="KW-0732">Signal</keyword>
<feature type="transmembrane region" description="Helical" evidence="10">
    <location>
        <begin position="187"/>
        <end position="205"/>
    </location>
</feature>
<reference evidence="12" key="1">
    <citation type="submission" date="2023-06" db="EMBL/GenBank/DDBJ databases">
        <title>Genomic analysis of the entomopathogenic nematode Steinernema hermaphroditum.</title>
        <authorList>
            <person name="Schwarz E.M."/>
            <person name="Heppert J.K."/>
            <person name="Baniya A."/>
            <person name="Schwartz H.T."/>
            <person name="Tan C.-H."/>
            <person name="Antoshechkin I."/>
            <person name="Sternberg P.W."/>
            <person name="Goodrich-Blair H."/>
            <person name="Dillman A.R."/>
        </authorList>
    </citation>
    <scope>NUCLEOTIDE SEQUENCE</scope>
    <source>
        <strain evidence="12">PS9179</strain>
        <tissue evidence="12">Whole animal</tissue>
    </source>
</reference>
<evidence type="ECO:0000256" key="11">
    <source>
        <dbReference type="SAM" id="SignalP"/>
    </source>
</evidence>
<dbReference type="PANTHER" id="PTHR13205">
    <property type="entry name" value="TRANSMEMBRANE PROTEIN 15-RELATED"/>
    <property type="match status" value="1"/>
</dbReference>
<accession>A0AA39I9X8</accession>
<dbReference type="PANTHER" id="PTHR13205:SF15">
    <property type="entry name" value="DOLICHOL KINASE"/>
    <property type="match status" value="1"/>
</dbReference>
<keyword evidence="4" id="KW-0808">Transferase</keyword>
<comment type="caution">
    <text evidence="12">The sequence shown here is derived from an EMBL/GenBank/DDBJ whole genome shotgun (WGS) entry which is preliminary data.</text>
</comment>
<feature type="transmembrane region" description="Helical" evidence="10">
    <location>
        <begin position="234"/>
        <end position="250"/>
    </location>
</feature>
<evidence type="ECO:0000313" key="13">
    <source>
        <dbReference type="Proteomes" id="UP001175271"/>
    </source>
</evidence>
<dbReference type="GO" id="GO:0043048">
    <property type="term" value="P:dolichyl monophosphate biosynthetic process"/>
    <property type="evidence" value="ECO:0007669"/>
    <property type="project" value="TreeGrafter"/>
</dbReference>
<keyword evidence="7" id="KW-0256">Endoplasmic reticulum</keyword>
<sequence length="354" mass="39311">MRRPPLLASLLLSLGSSKANVPAGWRPIGDAEDEDGRIFAERRFLSTESPWQENGMPPATSELLDRPLIQSALLATATFVLVSPQLRHQPVLINLLLAVVVLVAVLLFAWRVAVSPEQVPLLLLYRVYDGTAGRWCLLMFWAMCMFASVIFCVMVRVKNRSSTVHRKFFHLTISLIAVSGLRHDPDFVLLSALLMACIFVILEVLRSAKVPPWHEKLDDWLLVFLDAQDSRERILTPIFLIIGIFLPIFLSPPGTDHVAHAYHYAGVITVGIGDSFAALVGSQFGSHHWKRSKKTIEGSVAMWLSQIAGVYLLCPIGEISFLWTVVVCGLSAALEAGLRKGDNVILPFFCYLLL</sequence>
<proteinExistence type="inferred from homology"/>
<organism evidence="12 13">
    <name type="scientific">Steinernema hermaphroditum</name>
    <dbReference type="NCBI Taxonomy" id="289476"/>
    <lineage>
        <taxon>Eukaryota</taxon>
        <taxon>Metazoa</taxon>
        <taxon>Ecdysozoa</taxon>
        <taxon>Nematoda</taxon>
        <taxon>Chromadorea</taxon>
        <taxon>Rhabditida</taxon>
        <taxon>Tylenchina</taxon>
        <taxon>Panagrolaimomorpha</taxon>
        <taxon>Strongyloidoidea</taxon>
        <taxon>Steinernematidae</taxon>
        <taxon>Steinernema</taxon>
    </lineage>
</organism>
<dbReference type="EC" id="2.7.1.108" evidence="3"/>
<feature type="transmembrane region" description="Helical" evidence="10">
    <location>
        <begin position="91"/>
        <end position="112"/>
    </location>
</feature>
<feature type="transmembrane region" description="Helical" evidence="10">
    <location>
        <begin position="319"/>
        <end position="338"/>
    </location>
</feature>
<keyword evidence="9 10" id="KW-0472">Membrane</keyword>
<evidence type="ECO:0000313" key="12">
    <source>
        <dbReference type="EMBL" id="KAK0420503.1"/>
    </source>
</evidence>
<keyword evidence="8 10" id="KW-1133">Transmembrane helix</keyword>
<gene>
    <name evidence="12" type="ORF">QR680_014726</name>
</gene>
<dbReference type="GO" id="GO:0004168">
    <property type="term" value="F:dolichol kinase activity"/>
    <property type="evidence" value="ECO:0007669"/>
    <property type="project" value="UniProtKB-EC"/>
</dbReference>
<dbReference type="AlphaFoldDB" id="A0AA39I9X8"/>
<dbReference type="EMBL" id="JAUCMV010000002">
    <property type="protein sequence ID" value="KAK0420503.1"/>
    <property type="molecule type" value="Genomic_DNA"/>
</dbReference>
<evidence type="ECO:0000256" key="1">
    <source>
        <dbReference type="ARBA" id="ARBA00004477"/>
    </source>
</evidence>
<evidence type="ECO:0000256" key="5">
    <source>
        <dbReference type="ARBA" id="ARBA00022692"/>
    </source>
</evidence>
<feature type="signal peptide" evidence="11">
    <location>
        <begin position="1"/>
        <end position="19"/>
    </location>
</feature>
<evidence type="ECO:0000256" key="6">
    <source>
        <dbReference type="ARBA" id="ARBA00022777"/>
    </source>
</evidence>
<evidence type="ECO:0000256" key="10">
    <source>
        <dbReference type="SAM" id="Phobius"/>
    </source>
</evidence>
<feature type="transmembrane region" description="Helical" evidence="10">
    <location>
        <begin position="132"/>
        <end position="157"/>
    </location>
</feature>
<evidence type="ECO:0000256" key="8">
    <source>
        <dbReference type="ARBA" id="ARBA00022989"/>
    </source>
</evidence>
<comment type="subcellular location">
    <subcellularLocation>
        <location evidence="1">Endoplasmic reticulum membrane</location>
        <topology evidence="1">Multi-pass membrane protein</topology>
    </subcellularLocation>
</comment>
<evidence type="ECO:0000256" key="3">
    <source>
        <dbReference type="ARBA" id="ARBA00012132"/>
    </source>
</evidence>
<feature type="transmembrane region" description="Helical" evidence="10">
    <location>
        <begin position="262"/>
        <end position="284"/>
    </location>
</feature>
<dbReference type="InterPro" id="IPR032974">
    <property type="entry name" value="Polypren_kinase"/>
</dbReference>
<keyword evidence="5 10" id="KW-0812">Transmembrane</keyword>
<evidence type="ECO:0000256" key="7">
    <source>
        <dbReference type="ARBA" id="ARBA00022824"/>
    </source>
</evidence>
<dbReference type="Proteomes" id="UP001175271">
    <property type="component" value="Unassembled WGS sequence"/>
</dbReference>
<evidence type="ECO:0000256" key="4">
    <source>
        <dbReference type="ARBA" id="ARBA00022679"/>
    </source>
</evidence>